<proteinExistence type="predicted"/>
<keyword evidence="1" id="KW-1133">Transmembrane helix</keyword>
<reference evidence="3" key="1">
    <citation type="submission" date="2016-11" db="EMBL/GenBank/DDBJ databases">
        <authorList>
            <person name="Varghese N."/>
            <person name="Submissions S."/>
        </authorList>
    </citation>
    <scope>NUCLEOTIDE SEQUENCE [LARGE SCALE GENOMIC DNA]</scope>
    <source>
        <strain evidence="3">DSM 29327</strain>
    </source>
</reference>
<keyword evidence="3" id="KW-1185">Reference proteome</keyword>
<dbReference type="Proteomes" id="UP000184191">
    <property type="component" value="Unassembled WGS sequence"/>
</dbReference>
<evidence type="ECO:0000256" key="1">
    <source>
        <dbReference type="SAM" id="Phobius"/>
    </source>
</evidence>
<dbReference type="AlphaFoldDB" id="A0A1M6WC23"/>
<dbReference type="RefSeq" id="WP_073195067.1">
    <property type="nucleotide sequence ID" value="NZ_FRBN01000002.1"/>
</dbReference>
<gene>
    <name evidence="2" type="ORF">SAMN05444414_102243</name>
</gene>
<organism evidence="2 3">
    <name type="scientific">Roseovarius marisflavi</name>
    <dbReference type="NCBI Taxonomy" id="1054996"/>
    <lineage>
        <taxon>Bacteria</taxon>
        <taxon>Pseudomonadati</taxon>
        <taxon>Pseudomonadota</taxon>
        <taxon>Alphaproteobacteria</taxon>
        <taxon>Rhodobacterales</taxon>
        <taxon>Roseobacteraceae</taxon>
        <taxon>Roseovarius</taxon>
    </lineage>
</organism>
<keyword evidence="1" id="KW-0472">Membrane</keyword>
<evidence type="ECO:0000313" key="2">
    <source>
        <dbReference type="EMBL" id="SHK91353.1"/>
    </source>
</evidence>
<dbReference type="EMBL" id="FRBN01000002">
    <property type="protein sequence ID" value="SHK91353.1"/>
    <property type="molecule type" value="Genomic_DNA"/>
</dbReference>
<keyword evidence="1" id="KW-0812">Transmembrane</keyword>
<name>A0A1M6WC23_9RHOB</name>
<evidence type="ECO:0000313" key="3">
    <source>
        <dbReference type="Proteomes" id="UP000184191"/>
    </source>
</evidence>
<accession>A0A1M6WC23</accession>
<feature type="transmembrane region" description="Helical" evidence="1">
    <location>
        <begin position="99"/>
        <end position="120"/>
    </location>
</feature>
<sequence length="124" mass="14183">MIDTQDFNTRLERLQTALRERMRLRGRTLEAQLRRAGRRLPKRQRRAGAIVLGAQDWMAHPKLARVLDISQVNTAFADLHAHLDGIDPKEDRKTAILRLLGGMVLNLALLVVLLVLLMRWQGAM</sequence>
<protein>
    <submittedName>
        <fullName evidence="2">Uncharacterized protein</fullName>
    </submittedName>
</protein>
<dbReference type="OrthoDB" id="7874312at2"/>
<dbReference type="STRING" id="1054996.SAMN05444414_102243"/>